<gene>
    <name evidence="2" type="ORF">COT71_01315</name>
</gene>
<evidence type="ECO:0000313" key="3">
    <source>
        <dbReference type="Proteomes" id="UP000230731"/>
    </source>
</evidence>
<dbReference type="Proteomes" id="UP000230731">
    <property type="component" value="Unassembled WGS sequence"/>
</dbReference>
<reference evidence="3" key="1">
    <citation type="submission" date="2017-09" db="EMBL/GenBank/DDBJ databases">
        <title>Depth-based differentiation of microbial function through sediment-hosted aquifers and enrichment of novel symbionts in the deep terrestrial subsurface.</title>
        <authorList>
            <person name="Probst A.J."/>
            <person name="Ladd B."/>
            <person name="Jarett J.K."/>
            <person name="Geller-Mcgrath D.E."/>
            <person name="Sieber C.M.K."/>
            <person name="Emerson J.B."/>
            <person name="Anantharaman K."/>
            <person name="Thomas B.C."/>
            <person name="Malmstrom R."/>
            <person name="Stieglmeier M."/>
            <person name="Klingl A."/>
            <person name="Woyke T."/>
            <person name="Ryan C.M."/>
            <person name="Banfield J.F."/>
        </authorList>
    </citation>
    <scope>NUCLEOTIDE SEQUENCE [LARGE SCALE GENOMIC DNA]</scope>
</reference>
<organism evidence="2 3">
    <name type="scientific">Candidatus Andersenbacteria bacterium CG10_big_fil_rev_8_21_14_0_10_54_11</name>
    <dbReference type="NCBI Taxonomy" id="1974485"/>
    <lineage>
        <taxon>Bacteria</taxon>
        <taxon>Candidatus Anderseniibacteriota</taxon>
    </lineage>
</organism>
<protein>
    <submittedName>
        <fullName evidence="2">Uncharacterized protein</fullName>
    </submittedName>
</protein>
<dbReference type="EMBL" id="PEZP01000015">
    <property type="protein sequence ID" value="PIT98332.1"/>
    <property type="molecule type" value="Genomic_DNA"/>
</dbReference>
<dbReference type="AlphaFoldDB" id="A0A2M6WZT9"/>
<feature type="transmembrane region" description="Helical" evidence="1">
    <location>
        <begin position="46"/>
        <end position="65"/>
    </location>
</feature>
<proteinExistence type="predicted"/>
<accession>A0A2M6WZT9</accession>
<evidence type="ECO:0000256" key="1">
    <source>
        <dbReference type="SAM" id="Phobius"/>
    </source>
</evidence>
<sequence>MMFDDNMQLVTRCPFCSAEYDLDGAQVIGEENDATMVYITCSECESSIVAIVAMSGLGIVSLGLVTDMTAEDTKRFNTAKEGITSDDLLNMYELLQKDQNKAYRKLTEPKK</sequence>
<keyword evidence="1" id="KW-0472">Membrane</keyword>
<evidence type="ECO:0000313" key="2">
    <source>
        <dbReference type="EMBL" id="PIT98332.1"/>
    </source>
</evidence>
<keyword evidence="1" id="KW-1133">Transmembrane helix</keyword>
<keyword evidence="1" id="KW-0812">Transmembrane</keyword>
<name>A0A2M6WZT9_9BACT</name>
<comment type="caution">
    <text evidence="2">The sequence shown here is derived from an EMBL/GenBank/DDBJ whole genome shotgun (WGS) entry which is preliminary data.</text>
</comment>